<accession>X0WVI2</accession>
<sequence>MNKDYYSNATKSLKSEKIANEAKLRERLGQLRRRCDSCPARFTCYTVNTAQRPEIVTGINFEVAKCCYKCVHSYFRIAITYADHSKFGGIRSGYKIVGKCKLHQVIVHQLSVCKDFATKSANNALTCAVYREIEREMKTVKRNYGLPRYCLMDKKHIP</sequence>
<protein>
    <submittedName>
        <fullName evidence="1">Uncharacterized protein</fullName>
    </submittedName>
</protein>
<dbReference type="AlphaFoldDB" id="X0WVI2"/>
<dbReference type="EMBL" id="BARS01049593">
    <property type="protein sequence ID" value="GAG34685.1"/>
    <property type="molecule type" value="Genomic_DNA"/>
</dbReference>
<comment type="caution">
    <text evidence="1">The sequence shown here is derived from an EMBL/GenBank/DDBJ whole genome shotgun (WGS) entry which is preliminary data.</text>
</comment>
<proteinExistence type="predicted"/>
<reference evidence="1" key="1">
    <citation type="journal article" date="2014" name="Front. Microbiol.">
        <title>High frequency of phylogenetically diverse reductive dehalogenase-homologous genes in deep subseafloor sedimentary metagenomes.</title>
        <authorList>
            <person name="Kawai M."/>
            <person name="Futagami T."/>
            <person name="Toyoda A."/>
            <person name="Takaki Y."/>
            <person name="Nishi S."/>
            <person name="Hori S."/>
            <person name="Arai W."/>
            <person name="Tsubouchi T."/>
            <person name="Morono Y."/>
            <person name="Uchiyama I."/>
            <person name="Ito T."/>
            <person name="Fujiyama A."/>
            <person name="Inagaki F."/>
            <person name="Takami H."/>
        </authorList>
    </citation>
    <scope>NUCLEOTIDE SEQUENCE</scope>
    <source>
        <strain evidence="1">Expedition CK06-06</strain>
    </source>
</reference>
<organism evidence="1">
    <name type="scientific">marine sediment metagenome</name>
    <dbReference type="NCBI Taxonomy" id="412755"/>
    <lineage>
        <taxon>unclassified sequences</taxon>
        <taxon>metagenomes</taxon>
        <taxon>ecological metagenomes</taxon>
    </lineage>
</organism>
<evidence type="ECO:0000313" key="1">
    <source>
        <dbReference type="EMBL" id="GAG34685.1"/>
    </source>
</evidence>
<name>X0WVI2_9ZZZZ</name>
<gene>
    <name evidence="1" type="ORF">S01H1_74164</name>
</gene>